<dbReference type="GO" id="GO:0003887">
    <property type="term" value="F:DNA-directed DNA polymerase activity"/>
    <property type="evidence" value="ECO:0007669"/>
    <property type="project" value="UniProtKB-KW"/>
</dbReference>
<organism evidence="9 10">
    <name type="scientific">Rickettsia helvetica</name>
    <dbReference type="NCBI Taxonomy" id="35789"/>
    <lineage>
        <taxon>Bacteria</taxon>
        <taxon>Pseudomonadati</taxon>
        <taxon>Pseudomonadota</taxon>
        <taxon>Alphaproteobacteria</taxon>
        <taxon>Rickettsiales</taxon>
        <taxon>Rickettsiaceae</taxon>
        <taxon>Rickettsieae</taxon>
        <taxon>Rickettsia</taxon>
        <taxon>spotted fever group</taxon>
    </lineage>
</organism>
<keyword evidence="4" id="KW-0515">Mutator protein</keyword>
<dbReference type="PANTHER" id="PTHR11076">
    <property type="entry name" value="DNA REPAIR POLYMERASE UMUC / TRANSFERASE FAMILY MEMBER"/>
    <property type="match status" value="1"/>
</dbReference>
<feature type="domain" description="UmuC" evidence="8">
    <location>
        <begin position="12"/>
        <end position="195"/>
    </location>
</feature>
<sequence length="353" mass="39512">MINLPKVERLNWLYIDMNSYFATIEQQLDHTLRGKPIAVVANLSDSTSAIAVSYEAKKLGISTGTKIFEAKRIYPELVCVVSKHEEYTKYHKAIFAEVEKHLHVDKILSIDEAACRLTGELCNQGNAINIANLIKQSIRSNVGECIGCSIGIAPNRYLAKIASNMQKPNGLVVICPEDIPERLLGLHLNDLPGVGKSTYSRLRGYGIQTIGQLYKCSQQELKKKWGSIVGAKLWYLLRGYDLSNESTASNTIGHSQVLAPNLRNVESARIVALSLLQKATYRLRAKKLQASRIIITIQTTDRQTLKKSIKVAKLSDNISISKIFVQGWQDLINPYIENNNKLLPHKYLLLLQV</sequence>
<dbReference type="InterPro" id="IPR043502">
    <property type="entry name" value="DNA/RNA_pol_sf"/>
</dbReference>
<evidence type="ECO:0000313" key="10">
    <source>
        <dbReference type="Proteomes" id="UP001642485"/>
    </source>
</evidence>
<proteinExistence type="inferred from homology"/>
<dbReference type="InterPro" id="IPR043128">
    <property type="entry name" value="Rev_trsase/Diguanyl_cyclase"/>
</dbReference>
<keyword evidence="9" id="KW-0614">Plasmid</keyword>
<keyword evidence="5 9" id="KW-0808">Transferase</keyword>
<dbReference type="SUPFAM" id="SSF56672">
    <property type="entry name" value="DNA/RNA polymerases"/>
    <property type="match status" value="1"/>
</dbReference>
<keyword evidence="5 9" id="KW-0548">Nucleotidyltransferase</keyword>
<dbReference type="InterPro" id="IPR001126">
    <property type="entry name" value="UmuC"/>
</dbReference>
<dbReference type="EMBL" id="OZ018777">
    <property type="protein sequence ID" value="CAK9121782.1"/>
    <property type="molecule type" value="Genomic_DNA"/>
</dbReference>
<comment type="similarity">
    <text evidence="1">Belongs to the DNA polymerase type-Y family.</text>
</comment>
<gene>
    <name evidence="9" type="ORF">OB144RH_08355</name>
</gene>
<dbReference type="Gene3D" id="1.10.150.20">
    <property type="entry name" value="5' to 3' exonuclease, C-terminal subdomain"/>
    <property type="match status" value="1"/>
</dbReference>
<dbReference type="InterPro" id="IPR017961">
    <property type="entry name" value="DNA_pol_Y-fam_little_finger"/>
</dbReference>
<dbReference type="CDD" id="cd00424">
    <property type="entry name" value="PolY"/>
    <property type="match status" value="1"/>
</dbReference>
<dbReference type="Proteomes" id="UP001642485">
    <property type="component" value="Plasmid 2"/>
</dbReference>
<evidence type="ECO:0000256" key="1">
    <source>
        <dbReference type="ARBA" id="ARBA00010945"/>
    </source>
</evidence>
<comment type="catalytic activity">
    <reaction evidence="7">
        <text>DNA(n) + a 2'-deoxyribonucleoside 5'-triphosphate = DNA(n+1) + diphosphate</text>
        <dbReference type="Rhea" id="RHEA:22508"/>
        <dbReference type="Rhea" id="RHEA-COMP:17339"/>
        <dbReference type="Rhea" id="RHEA-COMP:17340"/>
        <dbReference type="ChEBI" id="CHEBI:33019"/>
        <dbReference type="ChEBI" id="CHEBI:61560"/>
        <dbReference type="ChEBI" id="CHEBI:173112"/>
        <dbReference type="EC" id="2.7.7.7"/>
    </reaction>
</comment>
<evidence type="ECO:0000256" key="5">
    <source>
        <dbReference type="ARBA" id="ARBA00022932"/>
    </source>
</evidence>
<geneLocation type="plasmid" evidence="9 10">
    <name>2</name>
</geneLocation>
<dbReference type="PROSITE" id="PS50173">
    <property type="entry name" value="UMUC"/>
    <property type="match status" value="1"/>
</dbReference>
<dbReference type="Pfam" id="PF21999">
    <property type="entry name" value="IMS_HHH_1"/>
    <property type="match status" value="1"/>
</dbReference>
<keyword evidence="5 9" id="KW-0239">DNA-directed DNA polymerase</keyword>
<dbReference type="Gene3D" id="3.30.70.270">
    <property type="match status" value="1"/>
</dbReference>
<dbReference type="RefSeq" id="WP_010424140.1">
    <property type="nucleotide sequence ID" value="NZ_OY974081.1"/>
</dbReference>
<accession>A0ABP0T759</accession>
<dbReference type="InterPro" id="IPR053848">
    <property type="entry name" value="IMS_HHH_1"/>
</dbReference>
<evidence type="ECO:0000256" key="2">
    <source>
        <dbReference type="ARBA" id="ARBA00011245"/>
    </source>
</evidence>
<dbReference type="Pfam" id="PF00817">
    <property type="entry name" value="IMS"/>
    <property type="match status" value="1"/>
</dbReference>
<evidence type="ECO:0000256" key="6">
    <source>
        <dbReference type="ARBA" id="ARBA00025589"/>
    </source>
</evidence>
<keyword evidence="10" id="KW-1185">Reference proteome</keyword>
<comment type="subunit">
    <text evidence="2">Monomer.</text>
</comment>
<evidence type="ECO:0000256" key="7">
    <source>
        <dbReference type="ARBA" id="ARBA00049244"/>
    </source>
</evidence>
<protein>
    <recommendedName>
        <fullName evidence="3">DNA-directed DNA polymerase</fullName>
        <ecNumber evidence="3">2.7.7.7</ecNumber>
    </recommendedName>
</protein>
<evidence type="ECO:0000256" key="4">
    <source>
        <dbReference type="ARBA" id="ARBA00022457"/>
    </source>
</evidence>
<dbReference type="PANTHER" id="PTHR11076:SF33">
    <property type="entry name" value="DNA POLYMERASE KAPPA"/>
    <property type="match status" value="1"/>
</dbReference>
<evidence type="ECO:0000259" key="8">
    <source>
        <dbReference type="PROSITE" id="PS50173"/>
    </source>
</evidence>
<reference evidence="9 10" key="1">
    <citation type="submission" date="2024-02" db="EMBL/GenBank/DDBJ databases">
        <authorList>
            <person name="Nijsse B."/>
            <person name="Sprong H."/>
        </authorList>
    </citation>
    <scope>NUCLEOTIDE SEQUENCE [LARGE SCALE GENOMIC DNA]</scope>
    <source>
        <strain evidence="9">OB144</strain>
        <plasmid evidence="9 10">2</plasmid>
    </source>
</reference>
<evidence type="ECO:0000313" key="9">
    <source>
        <dbReference type="EMBL" id="CAK9121782.1"/>
    </source>
</evidence>
<dbReference type="Pfam" id="PF11799">
    <property type="entry name" value="IMS_C"/>
    <property type="match status" value="1"/>
</dbReference>
<name>A0ABP0T759_RICHE</name>
<evidence type="ECO:0000256" key="3">
    <source>
        <dbReference type="ARBA" id="ARBA00012417"/>
    </source>
</evidence>
<dbReference type="EC" id="2.7.7.7" evidence="3"/>
<comment type="function">
    <text evidence="6">Poorly processive, error-prone DNA polymerase involved in untargeted mutagenesis. Copies undamaged DNA at stalled replication forks, which arise in vivo from mismatched or misaligned primer ends. These misaligned primers can be extended by PolIV. Exhibits no 3'-5' exonuclease (proofreading) activity. May be involved in translesional synthesis, in conjunction with the beta clamp from PolIII.</text>
</comment>
<dbReference type="InterPro" id="IPR050116">
    <property type="entry name" value="DNA_polymerase-Y"/>
</dbReference>
<dbReference type="Gene3D" id="3.40.1170.60">
    <property type="match status" value="1"/>
</dbReference>